<dbReference type="Proteomes" id="UP000472262">
    <property type="component" value="Unassembled WGS sequence"/>
</dbReference>
<dbReference type="Gene3D" id="3.30.420.10">
    <property type="entry name" value="Ribonuclease H-like superfamily/Ribonuclease H"/>
    <property type="match status" value="1"/>
</dbReference>
<feature type="domain" description="Integrase catalytic" evidence="2">
    <location>
        <begin position="1"/>
        <end position="83"/>
    </location>
</feature>
<dbReference type="Ensembl" id="ENSSGRT00000100979.1">
    <property type="protein sequence ID" value="ENSSGRP00000094889.1"/>
    <property type="gene ID" value="ENSSGRG00000047466.1"/>
</dbReference>
<dbReference type="PANTHER" id="PTHR37984">
    <property type="entry name" value="PROTEIN CBG26694"/>
    <property type="match status" value="1"/>
</dbReference>
<proteinExistence type="predicted"/>
<dbReference type="InterPro" id="IPR001584">
    <property type="entry name" value="Integrase_cat-core"/>
</dbReference>
<dbReference type="AlphaFoldDB" id="A0A672S0A1"/>
<protein>
    <recommendedName>
        <fullName evidence="2">Integrase catalytic domain-containing protein</fullName>
    </recommendedName>
</protein>
<dbReference type="Pfam" id="PF00665">
    <property type="entry name" value="rve"/>
    <property type="match status" value="1"/>
</dbReference>
<dbReference type="GO" id="GO:0015074">
    <property type="term" value="P:DNA integration"/>
    <property type="evidence" value="ECO:0007669"/>
    <property type="project" value="InterPro"/>
</dbReference>
<evidence type="ECO:0000256" key="1">
    <source>
        <dbReference type="SAM" id="MobiDB-lite"/>
    </source>
</evidence>
<dbReference type="OMA" id="DAREDFW"/>
<dbReference type="InterPro" id="IPR012337">
    <property type="entry name" value="RNaseH-like_sf"/>
</dbReference>
<evidence type="ECO:0000259" key="2">
    <source>
        <dbReference type="PROSITE" id="PS50994"/>
    </source>
</evidence>
<sequence length="234" mass="26279">NALITNIYQEVTCPTLVVTHMKSIFARHGIPQVVCSDNGPCYSSKDFQKFAEEYGFQHVTSKRSTHSEVTAQESSRQSIGSLFSSAELPYFATRTWCVSCRNPDGVQITDHTSLLTNYDKASKGLEPLSNNDTVRLEDHSTWSKRATVLDEVNPISYTVRTEDGQILRRNRRSLLKTKETVLVDTSTEDTGCAVSQKTSETLPVLDDKEPAEDMHSPVLRRSKRTVKPPDRLNL</sequence>
<dbReference type="InterPro" id="IPR036397">
    <property type="entry name" value="RNaseH_sf"/>
</dbReference>
<feature type="region of interest" description="Disordered" evidence="1">
    <location>
        <begin position="192"/>
        <end position="234"/>
    </location>
</feature>
<keyword evidence="4" id="KW-1185">Reference proteome</keyword>
<dbReference type="PANTHER" id="PTHR37984:SF5">
    <property type="entry name" value="PROTEIN NYNRIN-LIKE"/>
    <property type="match status" value="1"/>
</dbReference>
<dbReference type="InterPro" id="IPR050951">
    <property type="entry name" value="Retrovirus_Pol_polyprotein"/>
</dbReference>
<dbReference type="InParanoid" id="A0A672S0A1"/>
<reference evidence="3" key="1">
    <citation type="submission" date="2025-08" db="UniProtKB">
        <authorList>
            <consortium name="Ensembl"/>
        </authorList>
    </citation>
    <scope>IDENTIFICATION</scope>
</reference>
<organism evidence="3 4">
    <name type="scientific">Sinocyclocheilus grahami</name>
    <name type="common">Dianchi golden-line fish</name>
    <name type="synonym">Barbus grahami</name>
    <dbReference type="NCBI Taxonomy" id="75366"/>
    <lineage>
        <taxon>Eukaryota</taxon>
        <taxon>Metazoa</taxon>
        <taxon>Chordata</taxon>
        <taxon>Craniata</taxon>
        <taxon>Vertebrata</taxon>
        <taxon>Euteleostomi</taxon>
        <taxon>Actinopterygii</taxon>
        <taxon>Neopterygii</taxon>
        <taxon>Teleostei</taxon>
        <taxon>Ostariophysi</taxon>
        <taxon>Cypriniformes</taxon>
        <taxon>Cyprinidae</taxon>
        <taxon>Cyprininae</taxon>
        <taxon>Sinocyclocheilus</taxon>
    </lineage>
</organism>
<dbReference type="SUPFAM" id="SSF53098">
    <property type="entry name" value="Ribonuclease H-like"/>
    <property type="match status" value="1"/>
</dbReference>
<name>A0A672S0A1_SINGR</name>
<dbReference type="GO" id="GO:0003676">
    <property type="term" value="F:nucleic acid binding"/>
    <property type="evidence" value="ECO:0007669"/>
    <property type="project" value="InterPro"/>
</dbReference>
<evidence type="ECO:0000313" key="4">
    <source>
        <dbReference type="Proteomes" id="UP000472262"/>
    </source>
</evidence>
<feature type="compositionally biased region" description="Polar residues" evidence="1">
    <location>
        <begin position="192"/>
        <end position="201"/>
    </location>
</feature>
<reference evidence="3" key="2">
    <citation type="submission" date="2025-09" db="UniProtKB">
        <authorList>
            <consortium name="Ensembl"/>
        </authorList>
    </citation>
    <scope>IDENTIFICATION</scope>
</reference>
<evidence type="ECO:0000313" key="3">
    <source>
        <dbReference type="Ensembl" id="ENSSGRP00000094889.1"/>
    </source>
</evidence>
<feature type="compositionally biased region" description="Basic and acidic residues" evidence="1">
    <location>
        <begin position="205"/>
        <end position="215"/>
    </location>
</feature>
<dbReference type="PROSITE" id="PS50994">
    <property type="entry name" value="INTEGRASE"/>
    <property type="match status" value="1"/>
</dbReference>
<accession>A0A672S0A1</accession>